<dbReference type="VEuPathDB" id="FungiDB:LEMA_P010040.1"/>
<keyword evidence="6" id="KW-1185">Reference proteome</keyword>
<dbReference type="Gene3D" id="3.40.1090.10">
    <property type="entry name" value="Cytosolic phospholipase A2 catalytic domain"/>
    <property type="match status" value="1"/>
</dbReference>
<sequence>MPRPRLPNTTSVQLVQGITRGGCDEENACEYAGGCHVPAGEKRVDKFPLQARRSRAGNRVTQPAQSDKRQPTACKPSGISRHCQPRKTSRTNITGQLIKAHAANSVSPSLACESTWKGAGSRAKYPKIAYAMANNGIRRKDTTKGPPLRILSLDGGGVRGYSMLIILQELMHRTFVETEGRAPKRHEVPKPCEHFDLIAGTGTGGLIAIMLGRLRMDVETCKDVYVRMTRRVFETDKTFAGIPYRSTLFKASKLEEAIMECVREHTIYDDEGNDNHGGLASSADLQTPMTPGSAMPRRMERSVSNASRYSQIGTSPVNMRMAAMKWGNPHAQLYDNREERTKTAVTAVYKGTKKAGTGQIFLRSYDSRKEPPVEPNATIWQAGRATCATALAFKPIQIGQSVFLDEGTGKYNPAPMVLDEAVCNEWPGREVGVFISIGTGKRPDGTNNQQHLWWEGFVSGGIGDFAEARRRLIQKIEDCEKTHLAMKDHLAKRQVNPENYYRLNVHVGVGEFGMNEWNALADISTNTRMYLAEKNVQAITLDSAAKIARIHFAKLRWERTQKNISPYAGAEAPNKPLPTIPDPHPMAVELPAEELTPEYVASLHPALRPIPAPHRRPSDDAKYLAVSSDEFPQVVTSDVLPRHSGDFTSLGRRSDEQFSAVGRPLSMSSLTPSFEDRLQQAPPRPPKTPMEADLRPVGLPSAARTSPPAGSSFARPPPGAPLPYPDDDGPPPVVNKATKPDYSR</sequence>
<feature type="region of interest" description="Disordered" evidence="3">
    <location>
        <begin position="271"/>
        <end position="296"/>
    </location>
</feature>
<gene>
    <name evidence="5" type="ORF">LEMA_P010040.1</name>
</gene>
<dbReference type="AlphaFoldDB" id="E5ACL5"/>
<dbReference type="HOGENOM" id="CLU_000288_144_6_1"/>
<protein>
    <recommendedName>
        <fullName evidence="4">PNPLA domain-containing protein</fullName>
    </recommendedName>
</protein>
<dbReference type="SUPFAM" id="SSF52151">
    <property type="entry name" value="FabD/lysophospholipase-like"/>
    <property type="match status" value="1"/>
</dbReference>
<evidence type="ECO:0000256" key="2">
    <source>
        <dbReference type="PROSITE-ProRule" id="PRU01161"/>
    </source>
</evidence>
<dbReference type="eggNOG" id="KOG4231">
    <property type="taxonomic scope" value="Eukaryota"/>
</dbReference>
<dbReference type="InterPro" id="IPR016035">
    <property type="entry name" value="Acyl_Trfase/lysoPLipase"/>
</dbReference>
<proteinExistence type="predicted"/>
<feature type="domain" description="PNPLA" evidence="4">
    <location>
        <begin position="151"/>
        <end position="420"/>
    </location>
</feature>
<evidence type="ECO:0000313" key="6">
    <source>
        <dbReference type="Proteomes" id="UP000002668"/>
    </source>
</evidence>
<evidence type="ECO:0000256" key="3">
    <source>
        <dbReference type="SAM" id="MobiDB-lite"/>
    </source>
</evidence>
<feature type="short sequence motif" description="GXGXXG" evidence="2">
    <location>
        <begin position="155"/>
        <end position="160"/>
    </location>
</feature>
<feature type="region of interest" description="Disordered" evidence="3">
    <location>
        <begin position="663"/>
        <end position="744"/>
    </location>
</feature>
<dbReference type="CDD" id="cd07216">
    <property type="entry name" value="Pat17_PNPLA8_PNPLA9_like3"/>
    <property type="match status" value="1"/>
</dbReference>
<organism evidence="5 6">
    <name type="scientific">Leptosphaeria maculans (strain JN3 / isolate v23.1.3 / race Av1-4-5-6-7-8)</name>
    <name type="common">Blackleg fungus</name>
    <name type="synonym">Phoma lingam</name>
    <dbReference type="NCBI Taxonomy" id="985895"/>
    <lineage>
        <taxon>Eukaryota</taxon>
        <taxon>Fungi</taxon>
        <taxon>Dikarya</taxon>
        <taxon>Ascomycota</taxon>
        <taxon>Pezizomycotina</taxon>
        <taxon>Dothideomycetes</taxon>
        <taxon>Pleosporomycetidae</taxon>
        <taxon>Pleosporales</taxon>
        <taxon>Pleosporineae</taxon>
        <taxon>Leptosphaeriaceae</taxon>
        <taxon>Plenodomus</taxon>
        <taxon>Plenodomus lingam/Leptosphaeria maculans species complex</taxon>
    </lineage>
</organism>
<dbReference type="InterPro" id="IPR002641">
    <property type="entry name" value="PNPLA_dom"/>
</dbReference>
<feature type="region of interest" description="Disordered" evidence="3">
    <location>
        <begin position="52"/>
        <end position="89"/>
    </location>
</feature>
<evidence type="ECO:0000256" key="1">
    <source>
        <dbReference type="ARBA" id="ARBA00023098"/>
    </source>
</evidence>
<name>E5ACL5_LEPMJ</name>
<feature type="compositionally biased region" description="Pro residues" evidence="3">
    <location>
        <begin position="715"/>
        <end position="724"/>
    </location>
</feature>
<dbReference type="PANTHER" id="PTHR24185:SF4">
    <property type="entry name" value="SERINE HYDROLASE, PUTATIVE (AFU_ORTHOLOGUE AFUA_2G07870)-RELATED"/>
    <property type="match status" value="1"/>
</dbReference>
<dbReference type="STRING" id="985895.E5ACL5"/>
<comment type="caution">
    <text evidence="2">Lacks conserved residue(s) required for the propagation of feature annotation.</text>
</comment>
<keyword evidence="1" id="KW-0443">Lipid metabolism</keyword>
<dbReference type="GO" id="GO:0016020">
    <property type="term" value="C:membrane"/>
    <property type="evidence" value="ECO:0007669"/>
    <property type="project" value="TreeGrafter"/>
</dbReference>
<accession>E5ACL5</accession>
<dbReference type="OMA" id="PEFDCTI"/>
<dbReference type="PANTHER" id="PTHR24185">
    <property type="entry name" value="CALCIUM-INDEPENDENT PHOSPHOLIPASE A2-GAMMA"/>
    <property type="match status" value="1"/>
</dbReference>
<dbReference type="GO" id="GO:0019369">
    <property type="term" value="P:arachidonate metabolic process"/>
    <property type="evidence" value="ECO:0007669"/>
    <property type="project" value="TreeGrafter"/>
</dbReference>
<evidence type="ECO:0000259" key="4">
    <source>
        <dbReference type="PROSITE" id="PS51635"/>
    </source>
</evidence>
<dbReference type="PROSITE" id="PS51635">
    <property type="entry name" value="PNPLA"/>
    <property type="match status" value="1"/>
</dbReference>
<dbReference type="EMBL" id="FP929139">
    <property type="protein sequence ID" value="CBY02217.1"/>
    <property type="molecule type" value="Genomic_DNA"/>
</dbReference>
<reference evidence="6" key="1">
    <citation type="journal article" date="2011" name="Nat. Commun.">
        <title>Effector diversification within compartments of the Leptosphaeria maculans genome affected by Repeat-Induced Point mutations.</title>
        <authorList>
            <person name="Rouxel T."/>
            <person name="Grandaubert J."/>
            <person name="Hane J.K."/>
            <person name="Hoede C."/>
            <person name="van de Wouw A.P."/>
            <person name="Couloux A."/>
            <person name="Dominguez V."/>
            <person name="Anthouard V."/>
            <person name="Bally P."/>
            <person name="Bourras S."/>
            <person name="Cozijnsen A.J."/>
            <person name="Ciuffetti L.M."/>
            <person name="Degrave A."/>
            <person name="Dilmaghani A."/>
            <person name="Duret L."/>
            <person name="Fudal I."/>
            <person name="Goodwin S.B."/>
            <person name="Gout L."/>
            <person name="Glaser N."/>
            <person name="Linglin J."/>
            <person name="Kema G.H.J."/>
            <person name="Lapalu N."/>
            <person name="Lawrence C.B."/>
            <person name="May K."/>
            <person name="Meyer M."/>
            <person name="Ollivier B."/>
            <person name="Poulain J."/>
            <person name="Schoch C.L."/>
            <person name="Simon A."/>
            <person name="Spatafora J.W."/>
            <person name="Stachowiak A."/>
            <person name="Turgeon B.G."/>
            <person name="Tyler B.M."/>
            <person name="Vincent D."/>
            <person name="Weissenbach J."/>
            <person name="Amselem J."/>
            <person name="Quesneville H."/>
            <person name="Oliver R.P."/>
            <person name="Wincker P."/>
            <person name="Balesdent M.-H."/>
            <person name="Howlett B.J."/>
        </authorList>
    </citation>
    <scope>NUCLEOTIDE SEQUENCE [LARGE SCALE GENOMIC DNA]</scope>
    <source>
        <strain evidence="6">JN3 / isolate v23.1.3 / race Av1-4-5-6-7-8</strain>
    </source>
</reference>
<dbReference type="GO" id="GO:0046486">
    <property type="term" value="P:glycerolipid metabolic process"/>
    <property type="evidence" value="ECO:0007669"/>
    <property type="project" value="UniProtKB-ARBA"/>
</dbReference>
<dbReference type="Proteomes" id="UP000002668">
    <property type="component" value="Genome"/>
</dbReference>
<dbReference type="OrthoDB" id="630895at2759"/>
<evidence type="ECO:0000313" key="5">
    <source>
        <dbReference type="EMBL" id="CBY02217.1"/>
    </source>
</evidence>
<dbReference type="InParanoid" id="E5ACL5"/>
<dbReference type="GO" id="GO:0047499">
    <property type="term" value="F:calcium-independent phospholipase A2 activity"/>
    <property type="evidence" value="ECO:0007669"/>
    <property type="project" value="TreeGrafter"/>
</dbReference>
<dbReference type="Pfam" id="PF01734">
    <property type="entry name" value="Patatin"/>
    <property type="match status" value="1"/>
</dbReference>